<feature type="domain" description="TRAP C4-dicarboxylate transport system permease DctM subunit" evidence="8">
    <location>
        <begin position="7"/>
        <end position="422"/>
    </location>
</feature>
<dbReference type="NCBIfam" id="TIGR00786">
    <property type="entry name" value="dctM"/>
    <property type="match status" value="1"/>
</dbReference>
<keyword evidence="3 7" id="KW-0997">Cell inner membrane</keyword>
<feature type="transmembrane region" description="Helical" evidence="7">
    <location>
        <begin position="221"/>
        <end position="239"/>
    </location>
</feature>
<dbReference type="PANTHER" id="PTHR33362">
    <property type="entry name" value="SIALIC ACID TRAP TRANSPORTER PERMEASE PROTEIN SIAT-RELATED"/>
    <property type="match status" value="1"/>
</dbReference>
<comment type="subunit">
    <text evidence="7">The complex comprises the extracytoplasmic solute receptor protein and the two transmembrane proteins.</text>
</comment>
<evidence type="ECO:0000256" key="3">
    <source>
        <dbReference type="ARBA" id="ARBA00022519"/>
    </source>
</evidence>
<proteinExistence type="inferred from homology"/>
<feature type="transmembrane region" description="Helical" evidence="7">
    <location>
        <begin position="27"/>
        <end position="47"/>
    </location>
</feature>
<evidence type="ECO:0000256" key="7">
    <source>
        <dbReference type="RuleBase" id="RU369079"/>
    </source>
</evidence>
<feature type="transmembrane region" description="Helical" evidence="7">
    <location>
        <begin position="360"/>
        <end position="385"/>
    </location>
</feature>
<evidence type="ECO:0000313" key="10">
    <source>
        <dbReference type="Proteomes" id="UP001148313"/>
    </source>
</evidence>
<reference evidence="9" key="1">
    <citation type="submission" date="2022-11" db="EMBL/GenBank/DDBJ databases">
        <title>Hoeflea poritis sp. nov., isolated from scleractinian coral Porites lutea.</title>
        <authorList>
            <person name="Zhang G."/>
            <person name="Wei Q."/>
            <person name="Cai L."/>
        </authorList>
    </citation>
    <scope>NUCLEOTIDE SEQUENCE</scope>
    <source>
        <strain evidence="9">E7-10</strain>
    </source>
</reference>
<keyword evidence="2" id="KW-1003">Cell membrane</keyword>
<dbReference type="Pfam" id="PF06808">
    <property type="entry name" value="DctM"/>
    <property type="match status" value="1"/>
</dbReference>
<feature type="transmembrane region" description="Helical" evidence="7">
    <location>
        <begin position="275"/>
        <end position="299"/>
    </location>
</feature>
<gene>
    <name evidence="9" type="ORF">OOZ53_21050</name>
</gene>
<evidence type="ECO:0000256" key="5">
    <source>
        <dbReference type="ARBA" id="ARBA00022989"/>
    </source>
</evidence>
<evidence type="ECO:0000259" key="8">
    <source>
        <dbReference type="Pfam" id="PF06808"/>
    </source>
</evidence>
<evidence type="ECO:0000313" key="9">
    <source>
        <dbReference type="EMBL" id="MDA4847860.1"/>
    </source>
</evidence>
<feature type="transmembrane region" description="Helical" evidence="7">
    <location>
        <begin position="405"/>
        <end position="426"/>
    </location>
</feature>
<sequence length="431" mass="44924">MVWLFFLGGLIVTALTAAPLGIGLALSGLLVLHFLLGGAGNLGFIAVWNVFNEFTLSAVPLYILMGEILLRSGVSNRVYEAFSPLFRFIPGKLLHTNIAVCTLFSAVSGASMSTAAAVGTVAYPELARRGYHRPFVVGTLAAGGTLGLLIPPSLGFIIYGATQGVSITALFMAGLVPGLMLALMFSVIIAATALLQPSKTPLENAADLPVGVALIKRLAGIWPLFALIFCVLGTIYLGLATPTEAAGLGVIAAIAIGMFWGDLRWTQLIEALYGATRTFGAVMFVALGALVLAQAFSALGIPRDVMRSLTGMDLSATQVLIGMVLIYIALGCFFDGLSLLLMTVPVVFPVMTGFGFDPIWLGVVIVICIEIGMLTPPVGANLFVLCGITKGEVSISRAAIAALPFWIAMLCGVALLAVFPQIALFLPNGAG</sequence>
<dbReference type="Proteomes" id="UP001148313">
    <property type="component" value="Unassembled WGS sequence"/>
</dbReference>
<evidence type="ECO:0000256" key="1">
    <source>
        <dbReference type="ARBA" id="ARBA00004429"/>
    </source>
</evidence>
<comment type="subcellular location">
    <subcellularLocation>
        <location evidence="1 7">Cell inner membrane</location>
        <topology evidence="1 7">Multi-pass membrane protein</topology>
    </subcellularLocation>
</comment>
<comment type="similarity">
    <text evidence="7">Belongs to the TRAP transporter large permease family.</text>
</comment>
<comment type="caution">
    <text evidence="7">Lacks conserved residue(s) required for the propagation of feature annotation.</text>
</comment>
<organism evidence="9 10">
    <name type="scientific">Hoeflea poritis</name>
    <dbReference type="NCBI Taxonomy" id="2993659"/>
    <lineage>
        <taxon>Bacteria</taxon>
        <taxon>Pseudomonadati</taxon>
        <taxon>Pseudomonadota</taxon>
        <taxon>Alphaproteobacteria</taxon>
        <taxon>Hyphomicrobiales</taxon>
        <taxon>Rhizobiaceae</taxon>
        <taxon>Hoeflea</taxon>
    </lineage>
</organism>
<dbReference type="InterPro" id="IPR004681">
    <property type="entry name" value="TRAP_DctM"/>
</dbReference>
<dbReference type="PIRSF" id="PIRSF006066">
    <property type="entry name" value="HI0050"/>
    <property type="match status" value="1"/>
</dbReference>
<evidence type="ECO:0000256" key="4">
    <source>
        <dbReference type="ARBA" id="ARBA00022692"/>
    </source>
</evidence>
<feature type="transmembrane region" description="Helical" evidence="7">
    <location>
        <begin position="245"/>
        <end position="263"/>
    </location>
</feature>
<evidence type="ECO:0000256" key="6">
    <source>
        <dbReference type="ARBA" id="ARBA00023136"/>
    </source>
</evidence>
<feature type="transmembrane region" description="Helical" evidence="7">
    <location>
        <begin position="167"/>
        <end position="195"/>
    </location>
</feature>
<keyword evidence="4 7" id="KW-0812">Transmembrane</keyword>
<name>A0ABT4VUI4_9HYPH</name>
<dbReference type="RefSeq" id="WP_271091703.1">
    <property type="nucleotide sequence ID" value="NZ_JAPJZH010000016.1"/>
</dbReference>
<dbReference type="InterPro" id="IPR010656">
    <property type="entry name" value="DctM"/>
</dbReference>
<comment type="caution">
    <text evidence="9">The sequence shown here is derived from an EMBL/GenBank/DDBJ whole genome shotgun (WGS) entry which is preliminary data.</text>
</comment>
<protein>
    <recommendedName>
        <fullName evidence="7">TRAP transporter large permease protein</fullName>
    </recommendedName>
</protein>
<dbReference type="PANTHER" id="PTHR33362:SF5">
    <property type="entry name" value="C4-DICARBOXYLATE TRAP TRANSPORTER LARGE PERMEASE PROTEIN DCTM"/>
    <property type="match status" value="1"/>
</dbReference>
<keyword evidence="6 7" id="KW-0472">Membrane</keyword>
<keyword evidence="7" id="KW-0813">Transport</keyword>
<feature type="transmembrane region" description="Helical" evidence="7">
    <location>
        <begin position="94"/>
        <end position="123"/>
    </location>
</feature>
<comment type="function">
    <text evidence="7">Part of the tripartite ATP-independent periplasmic (TRAP) transport system.</text>
</comment>
<accession>A0ABT4VUI4</accession>
<dbReference type="EMBL" id="JAPJZH010000016">
    <property type="protein sequence ID" value="MDA4847860.1"/>
    <property type="molecule type" value="Genomic_DNA"/>
</dbReference>
<keyword evidence="5 7" id="KW-1133">Transmembrane helix</keyword>
<feature type="transmembrane region" description="Helical" evidence="7">
    <location>
        <begin position="319"/>
        <end position="348"/>
    </location>
</feature>
<feature type="transmembrane region" description="Helical" evidence="7">
    <location>
        <begin position="135"/>
        <end position="161"/>
    </location>
</feature>
<keyword evidence="10" id="KW-1185">Reference proteome</keyword>
<evidence type="ECO:0000256" key="2">
    <source>
        <dbReference type="ARBA" id="ARBA00022475"/>
    </source>
</evidence>